<protein>
    <submittedName>
        <fullName evidence="4">CBS domain-containing protein</fullName>
    </submittedName>
</protein>
<evidence type="ECO:0000256" key="1">
    <source>
        <dbReference type="ARBA" id="ARBA00023122"/>
    </source>
</evidence>
<dbReference type="PANTHER" id="PTHR43080:SF2">
    <property type="entry name" value="CBS DOMAIN-CONTAINING PROTEIN"/>
    <property type="match status" value="1"/>
</dbReference>
<dbReference type="InterPro" id="IPR000644">
    <property type="entry name" value="CBS_dom"/>
</dbReference>
<dbReference type="InterPro" id="IPR046342">
    <property type="entry name" value="CBS_dom_sf"/>
</dbReference>
<keyword evidence="1 2" id="KW-0129">CBS domain</keyword>
<dbReference type="STRING" id="51670.SAMN04488557_2275"/>
<keyword evidence="5" id="KW-1185">Reference proteome</keyword>
<dbReference type="SMART" id="SM00116">
    <property type="entry name" value="CBS"/>
    <property type="match status" value="2"/>
</dbReference>
<evidence type="ECO:0000313" key="5">
    <source>
        <dbReference type="Proteomes" id="UP000199423"/>
    </source>
</evidence>
<dbReference type="CDD" id="cd04622">
    <property type="entry name" value="CBS_pair_HRP1_like"/>
    <property type="match status" value="1"/>
</dbReference>
<evidence type="ECO:0000259" key="3">
    <source>
        <dbReference type="PROSITE" id="PS51371"/>
    </source>
</evidence>
<reference evidence="5" key="1">
    <citation type="submission" date="2016-10" db="EMBL/GenBank/DDBJ databases">
        <authorList>
            <person name="Varghese N."/>
            <person name="Submissions S."/>
        </authorList>
    </citation>
    <scope>NUCLEOTIDE SEQUENCE [LARGE SCALE GENOMIC DNA]</scope>
    <source>
        <strain evidence="5">DSM 1565</strain>
    </source>
</reference>
<feature type="domain" description="CBS" evidence="3">
    <location>
        <begin position="72"/>
        <end position="130"/>
    </location>
</feature>
<dbReference type="RefSeq" id="WP_092867777.1">
    <property type="nucleotide sequence ID" value="NZ_FPCH01000002.1"/>
</dbReference>
<sequence>MKVMEAMHKGAEWVSPETPLTQIAQMMRNLDIGCLPVGKNDRLVGMVTDRDIICRGLADSSNPSKLTAESVMTKGIVYCKAEEDLEDALRIMEEKQIRRLPVIDDNKRMVGMLSIGDISHSVPRDLSGEVISAVSAHHQ</sequence>
<dbReference type="PANTHER" id="PTHR43080">
    <property type="entry name" value="CBS DOMAIN-CONTAINING PROTEIN CBSX3, MITOCHONDRIAL"/>
    <property type="match status" value="1"/>
</dbReference>
<evidence type="ECO:0000256" key="2">
    <source>
        <dbReference type="PROSITE-ProRule" id="PRU00703"/>
    </source>
</evidence>
<dbReference type="Proteomes" id="UP000199423">
    <property type="component" value="Unassembled WGS sequence"/>
</dbReference>
<dbReference type="InterPro" id="IPR051257">
    <property type="entry name" value="Diverse_CBS-Domain"/>
</dbReference>
<gene>
    <name evidence="4" type="ORF">SAMN04488557_2275</name>
</gene>
<dbReference type="PROSITE" id="PS51371">
    <property type="entry name" value="CBS"/>
    <property type="match status" value="2"/>
</dbReference>
<proteinExistence type="predicted"/>
<dbReference type="SUPFAM" id="SSF54631">
    <property type="entry name" value="CBS-domain pair"/>
    <property type="match status" value="1"/>
</dbReference>
<dbReference type="OrthoDB" id="9808528at2"/>
<accession>A0A1I7NHZ4</accession>
<dbReference type="EMBL" id="FPCH01000002">
    <property type="protein sequence ID" value="SFV34279.1"/>
    <property type="molecule type" value="Genomic_DNA"/>
</dbReference>
<evidence type="ECO:0000313" key="4">
    <source>
        <dbReference type="EMBL" id="SFV34279.1"/>
    </source>
</evidence>
<name>A0A1I7NHZ4_9HYPH</name>
<feature type="domain" description="CBS" evidence="3">
    <location>
        <begin position="7"/>
        <end position="64"/>
    </location>
</feature>
<dbReference type="AlphaFoldDB" id="A0A1I7NHZ4"/>
<dbReference type="Gene3D" id="3.10.580.10">
    <property type="entry name" value="CBS-domain"/>
    <property type="match status" value="1"/>
</dbReference>
<dbReference type="Pfam" id="PF00571">
    <property type="entry name" value="CBS"/>
    <property type="match status" value="2"/>
</dbReference>
<organism evidence="4 5">
    <name type="scientific">Hyphomicrobium facile</name>
    <dbReference type="NCBI Taxonomy" id="51670"/>
    <lineage>
        <taxon>Bacteria</taxon>
        <taxon>Pseudomonadati</taxon>
        <taxon>Pseudomonadota</taxon>
        <taxon>Alphaproteobacteria</taxon>
        <taxon>Hyphomicrobiales</taxon>
        <taxon>Hyphomicrobiaceae</taxon>
        <taxon>Hyphomicrobium</taxon>
    </lineage>
</organism>